<dbReference type="AlphaFoldDB" id="A0AAV7F9V8"/>
<dbReference type="Proteomes" id="UP000825729">
    <property type="component" value="Unassembled WGS sequence"/>
</dbReference>
<reference evidence="1 2" key="1">
    <citation type="submission" date="2021-07" db="EMBL/GenBank/DDBJ databases">
        <title>The Aristolochia fimbriata genome: insights into angiosperm evolution, floral development and chemical biosynthesis.</title>
        <authorList>
            <person name="Jiao Y."/>
        </authorList>
    </citation>
    <scope>NUCLEOTIDE SEQUENCE [LARGE SCALE GENOMIC DNA]</scope>
    <source>
        <strain evidence="1">IBCAS-2021</strain>
        <tissue evidence="1">Leaf</tissue>
    </source>
</reference>
<organism evidence="1 2">
    <name type="scientific">Aristolochia fimbriata</name>
    <name type="common">White veined hardy Dutchman's pipe vine</name>
    <dbReference type="NCBI Taxonomy" id="158543"/>
    <lineage>
        <taxon>Eukaryota</taxon>
        <taxon>Viridiplantae</taxon>
        <taxon>Streptophyta</taxon>
        <taxon>Embryophyta</taxon>
        <taxon>Tracheophyta</taxon>
        <taxon>Spermatophyta</taxon>
        <taxon>Magnoliopsida</taxon>
        <taxon>Magnoliidae</taxon>
        <taxon>Piperales</taxon>
        <taxon>Aristolochiaceae</taxon>
        <taxon>Aristolochia</taxon>
    </lineage>
</organism>
<proteinExistence type="predicted"/>
<gene>
    <name evidence="1" type="ORF">H6P81_000856</name>
</gene>
<evidence type="ECO:0000313" key="2">
    <source>
        <dbReference type="Proteomes" id="UP000825729"/>
    </source>
</evidence>
<dbReference type="EMBL" id="JAINDJ010000002">
    <property type="protein sequence ID" value="KAG9456348.1"/>
    <property type="molecule type" value="Genomic_DNA"/>
</dbReference>
<name>A0AAV7F9V8_ARIFI</name>
<accession>A0AAV7F9V8</accession>
<evidence type="ECO:0000313" key="1">
    <source>
        <dbReference type="EMBL" id="KAG9456348.1"/>
    </source>
</evidence>
<protein>
    <submittedName>
        <fullName evidence="1">Uncharacterized protein</fullName>
    </submittedName>
</protein>
<keyword evidence="2" id="KW-1185">Reference proteome</keyword>
<comment type="caution">
    <text evidence="1">The sequence shown here is derived from an EMBL/GenBank/DDBJ whole genome shotgun (WGS) entry which is preliminary data.</text>
</comment>
<sequence length="169" mass="18395">MKRAILIRPLDLDEDVVTECFMGTKATRGRTTGTGTVTCEEEVPLNGSDVPCVRPTGHTGIDQGFAVGSFSEDFCPSPESRRMCHMRAPPSPQDHTWHIKNAHVSLSPHVSVPERITTSPLRFHHLYLDSLASPLLSPCCMARGREGERKRSEGAAPPCPCARKMGACG</sequence>